<sequence length="824" mass="87879">MSNPLFDDFLELDMLDMSTSPSSGSDMYPFLFSTGTELDSTLDPVTAAAMSLLDDPLATGSPLSLDIDVDQQEESQQQQPEQQPQQPHEQQQQQQPSPEEKEDGEAKLDPSLLAIATAAAASLGTNINPSQLLLTPPAEPLTMSPTTATTSLFASATSPTASNTKPDSSAVRSAKRARSNSLEPSAELIQAVAASTKAPLTAAASKTSSASSRKSSTSSPSSTAPSAKNTTATSTSSTSAEENDTASLTSTTNTTLSAATLQFLLQQQAQAPLVPQLFSGTLTREEIDATLAQLLESTKHLLQPDTPLTPPTPGGAGGAATSSSSSSDSPLAKIKEEMSEDEGDFMEGLELGQQPSMHGLKTQPGIKTDDIPSPTDLKKMTSKERRQLRNKISARNFRVRRKEYISTLEGQVHQHKTEARHLREAVTLVQDENLRLKKELEEVKRQLAETTISNAANALSVAAAAAAVVAANTTATTTTTCSSVTATTAATTTAATAAETTATPSSNSTSTVSPSDEMPNSNSNTTTTTPATTTITAAATTATTTTNTDAASTVIVSPTPLSKENQSLLSAIMSKGVSNALHPNAKANITLSLARPQSPILLPNYHKDVPNSTSAAAAAGQGSSWKDKNPILVHRTLIPEVYFADGFELSDKPPSSMAEDRASRPWLQLCQEEVEEKGEQEDEKEEKEEEKAVSVNQEQQQQQARVQSETAPHLDGMAVLYEVMQTCAWTMWMGSTTMGDYDGSLWLLPEEEEDEEATTTTAVDEEQQEQVEEDQAEEEARALAMSYEDSDMMEWLYESLMARLVEMDLQQTQQQAGDSAAVMV</sequence>
<dbReference type="SMART" id="SM00338">
    <property type="entry name" value="BRLZ"/>
    <property type="match status" value="1"/>
</dbReference>
<evidence type="ECO:0000256" key="3">
    <source>
        <dbReference type="SAM" id="Coils"/>
    </source>
</evidence>
<comment type="caution">
    <text evidence="6">The sequence shown here is derived from an EMBL/GenBank/DDBJ whole genome shotgun (WGS) entry which is preliminary data.</text>
</comment>
<dbReference type="CDD" id="cd14810">
    <property type="entry name" value="bZIP_u1"/>
    <property type="match status" value="1"/>
</dbReference>
<dbReference type="EMBL" id="JAAAJB010000159">
    <property type="protein sequence ID" value="KAG0263538.1"/>
    <property type="molecule type" value="Genomic_DNA"/>
</dbReference>
<reference evidence="6" key="1">
    <citation type="journal article" date="2020" name="Fungal Divers.">
        <title>Resolving the Mortierellaceae phylogeny through synthesis of multi-gene phylogenetics and phylogenomics.</title>
        <authorList>
            <person name="Vandepol N."/>
            <person name="Liber J."/>
            <person name="Desiro A."/>
            <person name="Na H."/>
            <person name="Kennedy M."/>
            <person name="Barry K."/>
            <person name="Grigoriev I.V."/>
            <person name="Miller A.N."/>
            <person name="O'Donnell K."/>
            <person name="Stajich J.E."/>
            <person name="Bonito G."/>
        </authorList>
    </citation>
    <scope>NUCLEOTIDE SEQUENCE</scope>
    <source>
        <strain evidence="6">BC1065</strain>
    </source>
</reference>
<accession>A0A9P6QCZ8</accession>
<keyword evidence="3" id="KW-0175">Coiled coil</keyword>
<dbReference type="GO" id="GO:0090575">
    <property type="term" value="C:RNA polymerase II transcription regulator complex"/>
    <property type="evidence" value="ECO:0007669"/>
    <property type="project" value="TreeGrafter"/>
</dbReference>
<dbReference type="InterPro" id="IPR050936">
    <property type="entry name" value="AP-1-like"/>
</dbReference>
<dbReference type="InterPro" id="IPR046347">
    <property type="entry name" value="bZIP_sf"/>
</dbReference>
<dbReference type="GO" id="GO:0001228">
    <property type="term" value="F:DNA-binding transcription activator activity, RNA polymerase II-specific"/>
    <property type="evidence" value="ECO:0007669"/>
    <property type="project" value="TreeGrafter"/>
</dbReference>
<feature type="region of interest" description="Disordered" evidence="4">
    <location>
        <begin position="204"/>
        <end position="251"/>
    </location>
</feature>
<dbReference type="Proteomes" id="UP000807716">
    <property type="component" value="Unassembled WGS sequence"/>
</dbReference>
<feature type="compositionally biased region" description="Acidic residues" evidence="4">
    <location>
        <begin position="673"/>
        <end position="688"/>
    </location>
</feature>
<feature type="compositionally biased region" description="Low complexity" evidence="4">
    <location>
        <begin position="319"/>
        <end position="332"/>
    </location>
</feature>
<evidence type="ECO:0000259" key="5">
    <source>
        <dbReference type="PROSITE" id="PS50217"/>
    </source>
</evidence>
<feature type="region of interest" description="Disordered" evidence="4">
    <location>
        <begin position="358"/>
        <end position="388"/>
    </location>
</feature>
<feature type="compositionally biased region" description="Basic and acidic residues" evidence="4">
    <location>
        <begin position="376"/>
        <end position="387"/>
    </location>
</feature>
<proteinExistence type="predicted"/>
<feature type="region of interest" description="Disordered" evidence="4">
    <location>
        <begin position="495"/>
        <end position="532"/>
    </location>
</feature>
<evidence type="ECO:0000256" key="4">
    <source>
        <dbReference type="SAM" id="MobiDB-lite"/>
    </source>
</evidence>
<dbReference type="GO" id="GO:0000976">
    <property type="term" value="F:transcription cis-regulatory region binding"/>
    <property type="evidence" value="ECO:0007669"/>
    <property type="project" value="InterPro"/>
</dbReference>
<organism evidence="6 7">
    <name type="scientific">Actinomortierella ambigua</name>
    <dbReference type="NCBI Taxonomy" id="1343610"/>
    <lineage>
        <taxon>Eukaryota</taxon>
        <taxon>Fungi</taxon>
        <taxon>Fungi incertae sedis</taxon>
        <taxon>Mucoromycota</taxon>
        <taxon>Mortierellomycotina</taxon>
        <taxon>Mortierellomycetes</taxon>
        <taxon>Mortierellales</taxon>
        <taxon>Mortierellaceae</taxon>
        <taxon>Actinomortierella</taxon>
    </lineage>
</organism>
<protein>
    <recommendedName>
        <fullName evidence="5">BZIP domain-containing protein</fullName>
    </recommendedName>
</protein>
<feature type="coiled-coil region" evidence="3">
    <location>
        <begin position="405"/>
        <end position="453"/>
    </location>
</feature>
<feature type="region of interest" description="Disordered" evidence="4">
    <location>
        <begin position="752"/>
        <end position="772"/>
    </location>
</feature>
<keyword evidence="2" id="KW-0539">Nucleus</keyword>
<dbReference type="PROSITE" id="PS00036">
    <property type="entry name" value="BZIP_BASIC"/>
    <property type="match status" value="1"/>
</dbReference>
<dbReference type="InterPro" id="IPR004827">
    <property type="entry name" value="bZIP"/>
</dbReference>
<feature type="compositionally biased region" description="Low complexity" evidence="4">
    <location>
        <begin position="495"/>
        <end position="513"/>
    </location>
</feature>
<dbReference type="PANTHER" id="PTHR40621:SF10">
    <property type="entry name" value="BZIP DOMAIN-CONTAINING PROTEIN"/>
    <property type="match status" value="1"/>
</dbReference>
<feature type="region of interest" description="Disordered" evidence="4">
    <location>
        <begin position="302"/>
        <end position="343"/>
    </location>
</feature>
<name>A0A9P6QCZ8_9FUNG</name>
<evidence type="ECO:0000256" key="2">
    <source>
        <dbReference type="ARBA" id="ARBA00023242"/>
    </source>
</evidence>
<dbReference type="SUPFAM" id="SSF57959">
    <property type="entry name" value="Leucine zipper domain"/>
    <property type="match status" value="1"/>
</dbReference>
<gene>
    <name evidence="6" type="ORF">DFQ27_001698</name>
</gene>
<feature type="region of interest" description="Disordered" evidence="4">
    <location>
        <begin position="125"/>
        <end position="184"/>
    </location>
</feature>
<feature type="region of interest" description="Disordered" evidence="4">
    <location>
        <begin position="58"/>
        <end position="111"/>
    </location>
</feature>
<evidence type="ECO:0000313" key="6">
    <source>
        <dbReference type="EMBL" id="KAG0263538.1"/>
    </source>
</evidence>
<evidence type="ECO:0000313" key="7">
    <source>
        <dbReference type="Proteomes" id="UP000807716"/>
    </source>
</evidence>
<dbReference type="Gene3D" id="1.20.5.170">
    <property type="match status" value="1"/>
</dbReference>
<evidence type="ECO:0000256" key="1">
    <source>
        <dbReference type="ARBA" id="ARBA00004123"/>
    </source>
</evidence>
<dbReference type="AlphaFoldDB" id="A0A9P6QCZ8"/>
<dbReference type="Pfam" id="PF00170">
    <property type="entry name" value="bZIP_1"/>
    <property type="match status" value="1"/>
</dbReference>
<feature type="compositionally biased region" description="Low complexity" evidence="4">
    <location>
        <begin position="144"/>
        <end position="172"/>
    </location>
</feature>
<feature type="compositionally biased region" description="Low complexity" evidence="4">
    <location>
        <begin position="74"/>
        <end position="97"/>
    </location>
</feature>
<dbReference type="OrthoDB" id="5571888at2759"/>
<feature type="region of interest" description="Disordered" evidence="4">
    <location>
        <begin position="673"/>
        <end position="710"/>
    </location>
</feature>
<dbReference type="PROSITE" id="PS50217">
    <property type="entry name" value="BZIP"/>
    <property type="match status" value="1"/>
</dbReference>
<feature type="domain" description="BZIP" evidence="5">
    <location>
        <begin position="380"/>
        <end position="443"/>
    </location>
</feature>
<comment type="subcellular location">
    <subcellularLocation>
        <location evidence="1">Nucleus</location>
    </subcellularLocation>
</comment>
<keyword evidence="7" id="KW-1185">Reference proteome</keyword>
<dbReference type="PANTHER" id="PTHR40621">
    <property type="entry name" value="TRANSCRIPTION FACTOR KAPC-RELATED"/>
    <property type="match status" value="1"/>
</dbReference>